<dbReference type="CDD" id="cd07326">
    <property type="entry name" value="M56_BlaR1_MecR1_like"/>
    <property type="match status" value="1"/>
</dbReference>
<accession>A0A2T1DB10</accession>
<name>A0A2T1DB10_9CYAN</name>
<dbReference type="RefSeq" id="WP_073074054.1">
    <property type="nucleotide sequence ID" value="NZ_MPPI01000028.1"/>
</dbReference>
<keyword evidence="1" id="KW-1133">Transmembrane helix</keyword>
<reference evidence="2 3" key="2">
    <citation type="submission" date="2018-03" db="EMBL/GenBank/DDBJ databases">
        <title>The ancient ancestry and fast evolution of plastids.</title>
        <authorList>
            <person name="Moore K.R."/>
            <person name="Magnabosco C."/>
            <person name="Momper L."/>
            <person name="Gold D.A."/>
            <person name="Bosak T."/>
            <person name="Fournier G.P."/>
        </authorList>
    </citation>
    <scope>NUCLEOTIDE SEQUENCE [LARGE SCALE GENOMIC DNA]</scope>
    <source>
        <strain evidence="2 3">ULC007</strain>
    </source>
</reference>
<keyword evidence="1" id="KW-0472">Membrane</keyword>
<comment type="caution">
    <text evidence="2">The sequence shown here is derived from an EMBL/GenBank/DDBJ whole genome shotgun (WGS) entry which is preliminary data.</text>
</comment>
<organism evidence="2 3">
    <name type="scientific">Phormidesmis priestleyi ULC007</name>
    <dbReference type="NCBI Taxonomy" id="1920490"/>
    <lineage>
        <taxon>Bacteria</taxon>
        <taxon>Bacillati</taxon>
        <taxon>Cyanobacteriota</taxon>
        <taxon>Cyanophyceae</taxon>
        <taxon>Leptolyngbyales</taxon>
        <taxon>Leptolyngbyaceae</taxon>
        <taxon>Phormidesmis</taxon>
    </lineage>
</organism>
<feature type="transmembrane region" description="Helical" evidence="1">
    <location>
        <begin position="69"/>
        <end position="91"/>
    </location>
</feature>
<dbReference type="Gene3D" id="3.30.2010.10">
    <property type="entry name" value="Metalloproteases ('zincins'), catalytic domain"/>
    <property type="match status" value="1"/>
</dbReference>
<dbReference type="EMBL" id="PVWG01000026">
    <property type="protein sequence ID" value="PSB17621.1"/>
    <property type="molecule type" value="Genomic_DNA"/>
</dbReference>
<dbReference type="InterPro" id="IPR052173">
    <property type="entry name" value="Beta-lactam_resp_regulator"/>
</dbReference>
<sequence length="278" mass="31720">MTHLIMLLLALTFAWGIRQTATIPTGGWSDRWHRTLGWFLFSPLLLCNTALALAYMGPCLHMALWWEGWGSYAIAISFLAAAIVLGLSLTIEAQRSLHQVRRYPQLEMHGKTTRLIEISTPYVAQIGFWQPELVVSQGLLQSLDSAHLEVVLVHEQGHLHYRDTFWFFWLGWLRRLTAWLPQTEALWQELLILRELRADRWAAQHVDSLLLAEALLSVVSAPQIQPENFCASFSSAVVRNRLNERINALLEPESSSLGGQSWWLLLVLLPLIVIPFHS</sequence>
<dbReference type="STRING" id="1920490.GCA_001895925_01385"/>
<protein>
    <submittedName>
        <fullName evidence="2">M56 family peptidase</fullName>
    </submittedName>
</protein>
<dbReference type="AlphaFoldDB" id="A0A2T1DB10"/>
<evidence type="ECO:0000256" key="1">
    <source>
        <dbReference type="SAM" id="Phobius"/>
    </source>
</evidence>
<dbReference type="PANTHER" id="PTHR34978:SF3">
    <property type="entry name" value="SLR0241 PROTEIN"/>
    <property type="match status" value="1"/>
</dbReference>
<keyword evidence="1" id="KW-0812">Transmembrane</keyword>
<dbReference type="OrthoDB" id="462286at2"/>
<feature type="transmembrane region" description="Helical" evidence="1">
    <location>
        <begin position="36"/>
        <end position="57"/>
    </location>
</feature>
<evidence type="ECO:0000313" key="2">
    <source>
        <dbReference type="EMBL" id="PSB17621.1"/>
    </source>
</evidence>
<gene>
    <name evidence="2" type="ORF">C7B65_18215</name>
</gene>
<reference evidence="2 3" key="1">
    <citation type="submission" date="2018-02" db="EMBL/GenBank/DDBJ databases">
        <authorList>
            <person name="Cohen D.B."/>
            <person name="Kent A.D."/>
        </authorList>
    </citation>
    <scope>NUCLEOTIDE SEQUENCE [LARGE SCALE GENOMIC DNA]</scope>
    <source>
        <strain evidence="2 3">ULC007</strain>
    </source>
</reference>
<dbReference type="Proteomes" id="UP000238634">
    <property type="component" value="Unassembled WGS sequence"/>
</dbReference>
<keyword evidence="3" id="KW-1185">Reference proteome</keyword>
<evidence type="ECO:0000313" key="3">
    <source>
        <dbReference type="Proteomes" id="UP000238634"/>
    </source>
</evidence>
<proteinExistence type="predicted"/>
<dbReference type="PANTHER" id="PTHR34978">
    <property type="entry name" value="POSSIBLE SENSOR-TRANSDUCER PROTEIN BLAR"/>
    <property type="match status" value="1"/>
</dbReference>